<keyword evidence="1" id="KW-1133">Transmembrane helix</keyword>
<keyword evidence="1" id="KW-0472">Membrane</keyword>
<protein>
    <submittedName>
        <fullName evidence="2">Uncharacterized protein</fullName>
    </submittedName>
</protein>
<proteinExistence type="predicted"/>
<dbReference type="EMBL" id="MU843090">
    <property type="protein sequence ID" value="KAK2021621.1"/>
    <property type="molecule type" value="Genomic_DNA"/>
</dbReference>
<keyword evidence="1" id="KW-0812">Transmembrane</keyword>
<evidence type="ECO:0000313" key="2">
    <source>
        <dbReference type="EMBL" id="KAK2021621.1"/>
    </source>
</evidence>
<sequence>MSVGYQGHPIHEDGGGGVCLIRGHHTTLVTASFLLTGVLACLAPGLLALVLLARSLCRLSSSSSSAVLACLPCLLSCLLARLTPPVSFLHFRNFADPWACIFPVEGPGSSCPQERKMKMVVIGDGRGQDRTGQGPPLGEKFDRAKCRSQTNHPSRLATRDLLRHCIHASYCTSYILHTSVHA</sequence>
<reference evidence="2" key="1">
    <citation type="submission" date="2021-06" db="EMBL/GenBank/DDBJ databases">
        <title>Comparative genomics, transcriptomics and evolutionary studies reveal genomic signatures of adaptation to plant cell wall in hemibiotrophic fungi.</title>
        <authorList>
            <consortium name="DOE Joint Genome Institute"/>
            <person name="Baroncelli R."/>
            <person name="Diaz J.F."/>
            <person name="Benocci T."/>
            <person name="Peng M."/>
            <person name="Battaglia E."/>
            <person name="Haridas S."/>
            <person name="Andreopoulos W."/>
            <person name="Labutti K."/>
            <person name="Pangilinan J."/>
            <person name="Floch G.L."/>
            <person name="Makela M.R."/>
            <person name="Henrissat B."/>
            <person name="Grigoriev I.V."/>
            <person name="Crouch J.A."/>
            <person name="De Vries R.P."/>
            <person name="Sukno S.A."/>
            <person name="Thon M.R."/>
        </authorList>
    </citation>
    <scope>NUCLEOTIDE SEQUENCE</scope>
    <source>
        <strain evidence="2">MAFF235873</strain>
    </source>
</reference>
<evidence type="ECO:0000313" key="3">
    <source>
        <dbReference type="Proteomes" id="UP001232148"/>
    </source>
</evidence>
<organism evidence="2 3">
    <name type="scientific">Colletotrichum zoysiae</name>
    <dbReference type="NCBI Taxonomy" id="1216348"/>
    <lineage>
        <taxon>Eukaryota</taxon>
        <taxon>Fungi</taxon>
        <taxon>Dikarya</taxon>
        <taxon>Ascomycota</taxon>
        <taxon>Pezizomycotina</taxon>
        <taxon>Sordariomycetes</taxon>
        <taxon>Hypocreomycetidae</taxon>
        <taxon>Glomerellales</taxon>
        <taxon>Glomerellaceae</taxon>
        <taxon>Colletotrichum</taxon>
        <taxon>Colletotrichum graminicola species complex</taxon>
    </lineage>
</organism>
<gene>
    <name evidence="2" type="ORF">LX32DRAFT_241371</name>
</gene>
<feature type="transmembrane region" description="Helical" evidence="1">
    <location>
        <begin position="33"/>
        <end position="53"/>
    </location>
</feature>
<dbReference type="AlphaFoldDB" id="A0AAD9H4E2"/>
<keyword evidence="3" id="KW-1185">Reference proteome</keyword>
<accession>A0AAD9H4E2</accession>
<dbReference type="Proteomes" id="UP001232148">
    <property type="component" value="Unassembled WGS sequence"/>
</dbReference>
<name>A0AAD9H4E2_9PEZI</name>
<feature type="transmembrane region" description="Helical" evidence="1">
    <location>
        <begin position="65"/>
        <end position="83"/>
    </location>
</feature>
<evidence type="ECO:0000256" key="1">
    <source>
        <dbReference type="SAM" id="Phobius"/>
    </source>
</evidence>
<comment type="caution">
    <text evidence="2">The sequence shown here is derived from an EMBL/GenBank/DDBJ whole genome shotgun (WGS) entry which is preliminary data.</text>
</comment>